<evidence type="ECO:0000313" key="3">
    <source>
        <dbReference type="EMBL" id="ABX71117.1"/>
    </source>
</evidence>
<feature type="domain" description="Thioesterase" evidence="2">
    <location>
        <begin position="13"/>
        <end position="231"/>
    </location>
</feature>
<name>B0LJ17_STRRH</name>
<proteinExistence type="inferred from homology"/>
<evidence type="ECO:0000256" key="1">
    <source>
        <dbReference type="ARBA" id="ARBA00007169"/>
    </source>
</evidence>
<dbReference type="Gene3D" id="3.40.50.1820">
    <property type="entry name" value="alpha/beta hydrolase"/>
    <property type="match status" value="1"/>
</dbReference>
<protein>
    <submittedName>
        <fullName evidence="3">Lct34</fullName>
    </submittedName>
</protein>
<dbReference type="AlphaFoldDB" id="B0LJ17"/>
<dbReference type="SUPFAM" id="SSF53474">
    <property type="entry name" value="alpha/beta-Hydrolases"/>
    <property type="match status" value="1"/>
</dbReference>
<reference evidence="3" key="1">
    <citation type="submission" date="2007-09" db="EMBL/GenBank/DDBJ databases">
        <authorList>
            <person name="Zhang X.J."/>
            <person name="Alemany L.B."/>
            <person name="Fiedler H.-P."/>
            <person name="Goodfellow M."/>
            <person name="Parry R.J."/>
        </authorList>
    </citation>
    <scope>NUCLEOTIDE SEQUENCE</scope>
    <source>
        <strain evidence="3">MJ773-88K4</strain>
    </source>
</reference>
<dbReference type="EMBL" id="EU147298">
    <property type="protein sequence ID" value="ABX71117.1"/>
    <property type="molecule type" value="Genomic_DNA"/>
</dbReference>
<dbReference type="InterPro" id="IPR012223">
    <property type="entry name" value="TEII"/>
</dbReference>
<dbReference type="InterPro" id="IPR001031">
    <property type="entry name" value="Thioesterase"/>
</dbReference>
<gene>
    <name evidence="3" type="primary">lct34</name>
</gene>
<dbReference type="GO" id="GO:0008610">
    <property type="term" value="P:lipid biosynthetic process"/>
    <property type="evidence" value="ECO:0007669"/>
    <property type="project" value="TreeGrafter"/>
</dbReference>
<accession>B0LJ17</accession>
<dbReference type="PANTHER" id="PTHR11487">
    <property type="entry name" value="THIOESTERASE"/>
    <property type="match status" value="1"/>
</dbReference>
<sequence length="247" mass="26786">MGGAPPADAETVLYCLPNAGGGGTHYLSWRTLLPKSVWVQPVQLPGRENRLAEDPRFETGEVADALREHADRPYVLYGHSMGGVLAFEAAAELARRGARLPERILVAASPAPQADAGWARRWAGLSEQQLLDEVVALGGVPRQVLEHPRLSRRITKVLASDVAWLANRPAGPRTALPVPIVALAGERDPLVRAESMTDWADCTSEHFRLHVIDGGHLFHTERADAVTSSILQSFSAERGDLHGVRGR</sequence>
<organism evidence="3">
    <name type="scientific">Streptomyces rishiriensis</name>
    <dbReference type="NCBI Taxonomy" id="68264"/>
    <lineage>
        <taxon>Bacteria</taxon>
        <taxon>Bacillati</taxon>
        <taxon>Actinomycetota</taxon>
        <taxon>Actinomycetes</taxon>
        <taxon>Kitasatosporales</taxon>
        <taxon>Streptomycetaceae</taxon>
        <taxon>Streptomyces</taxon>
    </lineage>
</organism>
<evidence type="ECO:0000259" key="2">
    <source>
        <dbReference type="Pfam" id="PF00975"/>
    </source>
</evidence>
<dbReference type="InterPro" id="IPR029058">
    <property type="entry name" value="AB_hydrolase_fold"/>
</dbReference>
<comment type="similarity">
    <text evidence="1">Belongs to the thioesterase family.</text>
</comment>
<dbReference type="PANTHER" id="PTHR11487:SF0">
    <property type="entry name" value="S-ACYL FATTY ACID SYNTHASE THIOESTERASE, MEDIUM CHAIN"/>
    <property type="match status" value="1"/>
</dbReference>
<dbReference type="Pfam" id="PF00975">
    <property type="entry name" value="Thioesterase"/>
    <property type="match status" value="1"/>
</dbReference>
<reference evidence="3" key="2">
    <citation type="journal article" date="2008" name="Antimicrob. Agents Chemother.">
        <title>Biosynthetic investigations of lactonamycin and lactonamycin z: cloning of the biosynthetic gene clusters and discovery of an unusual starter unit.</title>
        <authorList>
            <person name="Zhang X."/>
            <person name="Alemany L.B."/>
            <person name="Fiedler H.P."/>
            <person name="Goodfellow M."/>
            <person name="Parry R.J."/>
        </authorList>
    </citation>
    <scope>NUCLEOTIDE SEQUENCE</scope>
    <source>
        <strain evidence="3">MJ773-88K4</strain>
    </source>
</reference>